<keyword evidence="6" id="KW-0479">Metal-binding</keyword>
<keyword evidence="4" id="KW-0808">Transferase</keyword>
<dbReference type="GO" id="GO:0046872">
    <property type="term" value="F:metal ion binding"/>
    <property type="evidence" value="ECO:0007669"/>
    <property type="project" value="UniProtKB-KW"/>
</dbReference>
<keyword evidence="3" id="KW-0489">Methyltransferase</keyword>
<evidence type="ECO:0000313" key="10">
    <source>
        <dbReference type="Proteomes" id="UP000053201"/>
    </source>
</evidence>
<dbReference type="EMBL" id="KQ257466">
    <property type="protein sequence ID" value="KNC96842.1"/>
    <property type="molecule type" value="Genomic_DNA"/>
</dbReference>
<organism evidence="9 10">
    <name type="scientific">Spizellomyces punctatus (strain DAOM BR117)</name>
    <dbReference type="NCBI Taxonomy" id="645134"/>
    <lineage>
        <taxon>Eukaryota</taxon>
        <taxon>Fungi</taxon>
        <taxon>Fungi incertae sedis</taxon>
        <taxon>Chytridiomycota</taxon>
        <taxon>Chytridiomycota incertae sedis</taxon>
        <taxon>Chytridiomycetes</taxon>
        <taxon>Spizellomycetales</taxon>
        <taxon>Spizellomycetaceae</taxon>
        <taxon>Spizellomyces</taxon>
    </lineage>
</organism>
<dbReference type="OMA" id="IRWINDI"/>
<keyword evidence="2" id="KW-0158">Chromosome</keyword>
<evidence type="ECO:0000313" key="9">
    <source>
        <dbReference type="EMBL" id="KNC96842.1"/>
    </source>
</evidence>
<dbReference type="VEuPathDB" id="FungiDB:SPPG_07674"/>
<accession>A0A0L0H6I1</accession>
<dbReference type="Gene3D" id="2.170.270.10">
    <property type="entry name" value="SET domain"/>
    <property type="match status" value="1"/>
</dbReference>
<dbReference type="eggNOG" id="KOG4442">
    <property type="taxonomic scope" value="Eukaryota"/>
</dbReference>
<dbReference type="STRING" id="645134.A0A0L0H6I1"/>
<comment type="subcellular location">
    <subcellularLocation>
        <location evidence="1">Chromosome</location>
    </subcellularLocation>
</comment>
<dbReference type="InterPro" id="IPR046341">
    <property type="entry name" value="SET_dom_sf"/>
</dbReference>
<evidence type="ECO:0000259" key="8">
    <source>
        <dbReference type="PROSITE" id="PS50280"/>
    </source>
</evidence>
<reference evidence="9 10" key="1">
    <citation type="submission" date="2009-08" db="EMBL/GenBank/DDBJ databases">
        <title>The Genome Sequence of Spizellomyces punctatus strain DAOM BR117.</title>
        <authorList>
            <consortium name="The Broad Institute Genome Sequencing Platform"/>
            <person name="Russ C."/>
            <person name="Cuomo C."/>
            <person name="Shea T."/>
            <person name="Young S.K."/>
            <person name="Zeng Q."/>
            <person name="Koehrsen M."/>
            <person name="Haas B."/>
            <person name="Borodovsky M."/>
            <person name="Guigo R."/>
            <person name="Alvarado L."/>
            <person name="Berlin A."/>
            <person name="Bochicchio J."/>
            <person name="Borenstein D."/>
            <person name="Chapman S."/>
            <person name="Chen Z."/>
            <person name="Engels R."/>
            <person name="Freedman E."/>
            <person name="Gellesch M."/>
            <person name="Goldberg J."/>
            <person name="Griggs A."/>
            <person name="Gujja S."/>
            <person name="Heiman D."/>
            <person name="Hepburn T."/>
            <person name="Howarth C."/>
            <person name="Jen D."/>
            <person name="Larson L."/>
            <person name="Lewis B."/>
            <person name="Mehta T."/>
            <person name="Park D."/>
            <person name="Pearson M."/>
            <person name="Roberts A."/>
            <person name="Saif S."/>
            <person name="Shenoy N."/>
            <person name="Sisk P."/>
            <person name="Stolte C."/>
            <person name="Sykes S."/>
            <person name="Thomson T."/>
            <person name="Walk T."/>
            <person name="White J."/>
            <person name="Yandava C."/>
            <person name="Burger G."/>
            <person name="Gray M.W."/>
            <person name="Holland P.W.H."/>
            <person name="King N."/>
            <person name="Lang F.B.F."/>
            <person name="Roger A.J."/>
            <person name="Ruiz-Trillo I."/>
            <person name="Lander E."/>
            <person name="Nusbaum C."/>
        </authorList>
    </citation>
    <scope>NUCLEOTIDE SEQUENCE [LARGE SCALE GENOMIC DNA]</scope>
    <source>
        <strain evidence="9 10">DAOM BR117</strain>
    </source>
</reference>
<evidence type="ECO:0000256" key="2">
    <source>
        <dbReference type="ARBA" id="ARBA00022454"/>
    </source>
</evidence>
<dbReference type="PROSITE" id="PS50280">
    <property type="entry name" value="SET"/>
    <property type="match status" value="1"/>
</dbReference>
<keyword evidence="10" id="KW-1185">Reference proteome</keyword>
<feature type="domain" description="SET" evidence="8">
    <location>
        <begin position="157"/>
        <end position="272"/>
    </location>
</feature>
<dbReference type="GO" id="GO:0005694">
    <property type="term" value="C:chromosome"/>
    <property type="evidence" value="ECO:0007669"/>
    <property type="project" value="UniProtKB-SubCell"/>
</dbReference>
<dbReference type="Proteomes" id="UP000053201">
    <property type="component" value="Unassembled WGS sequence"/>
</dbReference>
<dbReference type="GO" id="GO:0008168">
    <property type="term" value="F:methyltransferase activity"/>
    <property type="evidence" value="ECO:0007669"/>
    <property type="project" value="UniProtKB-KW"/>
</dbReference>
<evidence type="ECO:0000256" key="5">
    <source>
        <dbReference type="ARBA" id="ARBA00022691"/>
    </source>
</evidence>
<dbReference type="GO" id="GO:0032259">
    <property type="term" value="P:methylation"/>
    <property type="evidence" value="ECO:0007669"/>
    <property type="project" value="UniProtKB-KW"/>
</dbReference>
<dbReference type="SUPFAM" id="SSF82199">
    <property type="entry name" value="SET domain"/>
    <property type="match status" value="1"/>
</dbReference>
<evidence type="ECO:0000256" key="6">
    <source>
        <dbReference type="ARBA" id="ARBA00022723"/>
    </source>
</evidence>
<name>A0A0L0H6I1_SPIPD</name>
<sequence length="298" mass="34217">MSDSLLSLPYPSFLLLHILTRMGQAHTQKGYKPISQGSSSAKRYFVLSITFIAGILLGSQALKLEKIQTLFPSTAGTVETAAPAVEAWKTRRFYPEDFETWFGLRHTHNLIIPDSLKPYIESHDLTKDEYYVAEKELYDNYARVFGPILDKFITNDRRFYVQWTGEAKKFGVFTDAYIPPYAFITEYSGMLVNSSRSTDYEWHYYSRIRDENGNIMALGVDSQFIGNIARFVNHDDDPNCDVVYVPWNNLWRPIYVSIKPLYPGEELTVSYGQNYWASRKKAEGTGQPVNTNTNTSKK</sequence>
<proteinExistence type="predicted"/>
<keyword evidence="5" id="KW-0949">S-adenosyl-L-methionine</keyword>
<dbReference type="InterPro" id="IPR050973">
    <property type="entry name" value="H3K9_Histone-Lys_N-MTase"/>
</dbReference>
<dbReference type="Pfam" id="PF00856">
    <property type="entry name" value="SET"/>
    <property type="match status" value="1"/>
</dbReference>
<evidence type="ECO:0000256" key="4">
    <source>
        <dbReference type="ARBA" id="ARBA00022679"/>
    </source>
</evidence>
<dbReference type="PANTHER" id="PTHR46223">
    <property type="entry name" value="HISTONE-LYSINE N-METHYLTRANSFERASE SUV39H"/>
    <property type="match status" value="1"/>
</dbReference>
<dbReference type="RefSeq" id="XP_016604882.1">
    <property type="nucleotide sequence ID" value="XM_016755831.1"/>
</dbReference>
<evidence type="ECO:0000256" key="3">
    <source>
        <dbReference type="ARBA" id="ARBA00022603"/>
    </source>
</evidence>
<dbReference type="AlphaFoldDB" id="A0A0L0H6I1"/>
<dbReference type="SMART" id="SM00317">
    <property type="entry name" value="SET"/>
    <property type="match status" value="1"/>
</dbReference>
<dbReference type="PANTHER" id="PTHR46223:SF3">
    <property type="entry name" value="HISTONE-LYSINE N-METHYLTRANSFERASE SET-23"/>
    <property type="match status" value="1"/>
</dbReference>
<evidence type="ECO:0000256" key="7">
    <source>
        <dbReference type="ARBA" id="ARBA00022833"/>
    </source>
</evidence>
<dbReference type="OrthoDB" id="6141102at2759"/>
<protein>
    <recommendedName>
        <fullName evidence="8">SET domain-containing protein</fullName>
    </recommendedName>
</protein>
<dbReference type="GeneID" id="27690872"/>
<gene>
    <name evidence="9" type="ORF">SPPG_07674</name>
</gene>
<dbReference type="InParanoid" id="A0A0L0H6I1"/>
<dbReference type="InterPro" id="IPR001214">
    <property type="entry name" value="SET_dom"/>
</dbReference>
<evidence type="ECO:0000256" key="1">
    <source>
        <dbReference type="ARBA" id="ARBA00004286"/>
    </source>
</evidence>
<keyword evidence="7" id="KW-0862">Zinc</keyword>